<evidence type="ECO:0000259" key="1">
    <source>
        <dbReference type="SMART" id="SM00226"/>
    </source>
</evidence>
<dbReference type="InterPro" id="IPR050438">
    <property type="entry name" value="LMW_PTPase"/>
</dbReference>
<proteinExistence type="predicted"/>
<evidence type="ECO:0000313" key="2">
    <source>
        <dbReference type="EMBL" id="GAA4191482.1"/>
    </source>
</evidence>
<comment type="caution">
    <text evidence="2">The sequence shown here is derived from an EMBL/GenBank/DDBJ whole genome shotgun (WGS) entry which is preliminary data.</text>
</comment>
<dbReference type="RefSeq" id="WP_344776863.1">
    <property type="nucleotide sequence ID" value="NZ_BAABBX010000015.1"/>
</dbReference>
<sequence length="192" mass="20400">MAGESVRPSLLFVCTANMCRSPLAAALARRALSDAGAEVASAGFLPGGHQIPADTVRVATGLGVRLESHQSTQLTPGILALADLVITMTRQQARELVADDAELWPRVFTIKQFARWITAHRPPAAGLSRAWLEAEASGRHPVEMLGADPDDDVIDPMGHPPRVWNAVAHELVAAVDEIAAALRPRLSSPSTP</sequence>
<feature type="domain" description="Phosphotyrosine protein phosphatase I" evidence="1">
    <location>
        <begin position="8"/>
        <end position="181"/>
    </location>
</feature>
<evidence type="ECO:0000313" key="3">
    <source>
        <dbReference type="Proteomes" id="UP001500213"/>
    </source>
</evidence>
<dbReference type="InterPro" id="IPR036196">
    <property type="entry name" value="Ptyr_pPase_sf"/>
</dbReference>
<protein>
    <submittedName>
        <fullName evidence="2">Low molecular weight protein arginine phosphatase</fullName>
    </submittedName>
</protein>
<keyword evidence="3" id="KW-1185">Reference proteome</keyword>
<dbReference type="Proteomes" id="UP001500213">
    <property type="component" value="Unassembled WGS sequence"/>
</dbReference>
<dbReference type="SUPFAM" id="SSF52788">
    <property type="entry name" value="Phosphotyrosine protein phosphatases I"/>
    <property type="match status" value="1"/>
</dbReference>
<dbReference type="Gene3D" id="3.40.50.2300">
    <property type="match status" value="1"/>
</dbReference>
<dbReference type="InterPro" id="IPR023485">
    <property type="entry name" value="Ptyr_pPase"/>
</dbReference>
<accession>A0ABP8AVI5</accession>
<dbReference type="PANTHER" id="PTHR11717">
    <property type="entry name" value="LOW MOLECULAR WEIGHT PROTEIN TYROSINE PHOSPHATASE"/>
    <property type="match status" value="1"/>
</dbReference>
<dbReference type="PANTHER" id="PTHR11717:SF31">
    <property type="entry name" value="LOW MOLECULAR WEIGHT PROTEIN-TYROSINE-PHOSPHATASE ETP-RELATED"/>
    <property type="match status" value="1"/>
</dbReference>
<gene>
    <name evidence="2" type="ORF">GCM10022288_22330</name>
</gene>
<dbReference type="EMBL" id="BAABBX010000015">
    <property type="protein sequence ID" value="GAA4191482.1"/>
    <property type="molecule type" value="Genomic_DNA"/>
</dbReference>
<name>A0ABP8AVI5_9MICO</name>
<dbReference type="SMART" id="SM00226">
    <property type="entry name" value="LMWPc"/>
    <property type="match status" value="1"/>
</dbReference>
<dbReference type="Pfam" id="PF01451">
    <property type="entry name" value="LMWPc"/>
    <property type="match status" value="1"/>
</dbReference>
<reference evidence="3" key="1">
    <citation type="journal article" date="2019" name="Int. J. Syst. Evol. Microbiol.">
        <title>The Global Catalogue of Microorganisms (GCM) 10K type strain sequencing project: providing services to taxonomists for standard genome sequencing and annotation.</title>
        <authorList>
            <consortium name="The Broad Institute Genomics Platform"/>
            <consortium name="The Broad Institute Genome Sequencing Center for Infectious Disease"/>
            <person name="Wu L."/>
            <person name="Ma J."/>
        </authorList>
    </citation>
    <scope>NUCLEOTIDE SEQUENCE [LARGE SCALE GENOMIC DNA]</scope>
    <source>
        <strain evidence="3">JCM 17593</strain>
    </source>
</reference>
<organism evidence="2 3">
    <name type="scientific">Gryllotalpicola kribbensis</name>
    <dbReference type="NCBI Taxonomy" id="993084"/>
    <lineage>
        <taxon>Bacteria</taxon>
        <taxon>Bacillati</taxon>
        <taxon>Actinomycetota</taxon>
        <taxon>Actinomycetes</taxon>
        <taxon>Micrococcales</taxon>
        <taxon>Microbacteriaceae</taxon>
        <taxon>Gryllotalpicola</taxon>
    </lineage>
</organism>